<dbReference type="EMBL" id="VCHE01000106">
    <property type="protein sequence ID" value="KAB2571254.1"/>
    <property type="molecule type" value="Genomic_DNA"/>
</dbReference>
<sequence>MAEDLDEVLLQTLDMLEWRLRRIEFVLGGNVSAESQHTDVPVTSRIQKLESRLSSVAGNSRAINDILQLQSKHADIFAPTEPPARPPPSSMDDPTPEIKLATILTEAPAYPATASQLTSLHDLPLPPTESFTSLVALSPRIAQLGQTQLAQAYEISELRKRSGKAVLRWHEIMVLGQGRCWAEWDSRVREAEREVRREEVKIERESGGA</sequence>
<evidence type="ECO:0000256" key="1">
    <source>
        <dbReference type="SAM" id="MobiDB-lite"/>
    </source>
</evidence>
<gene>
    <name evidence="2" type="ORF">DBV05_g10068</name>
</gene>
<dbReference type="OrthoDB" id="5403729at2759"/>
<evidence type="ECO:0008006" key="4">
    <source>
        <dbReference type="Google" id="ProtNLM"/>
    </source>
</evidence>
<evidence type="ECO:0000313" key="2">
    <source>
        <dbReference type="EMBL" id="KAB2571254.1"/>
    </source>
</evidence>
<name>A0A5N5D1K1_9PEZI</name>
<protein>
    <recommendedName>
        <fullName evidence="4">Nuclear distribution protein RO10</fullName>
    </recommendedName>
</protein>
<keyword evidence="3" id="KW-1185">Reference proteome</keyword>
<organism evidence="2 3">
    <name type="scientific">Lasiodiplodia theobromae</name>
    <dbReference type="NCBI Taxonomy" id="45133"/>
    <lineage>
        <taxon>Eukaryota</taxon>
        <taxon>Fungi</taxon>
        <taxon>Dikarya</taxon>
        <taxon>Ascomycota</taxon>
        <taxon>Pezizomycotina</taxon>
        <taxon>Dothideomycetes</taxon>
        <taxon>Dothideomycetes incertae sedis</taxon>
        <taxon>Botryosphaeriales</taxon>
        <taxon>Botryosphaeriaceae</taxon>
        <taxon>Lasiodiplodia</taxon>
    </lineage>
</organism>
<accession>A0A5N5D1K1</accession>
<feature type="region of interest" description="Disordered" evidence="1">
    <location>
        <begin position="77"/>
        <end position="96"/>
    </location>
</feature>
<dbReference type="Pfam" id="PF07426">
    <property type="entry name" value="Dynactin_p22"/>
    <property type="match status" value="1"/>
</dbReference>
<dbReference type="GO" id="GO:0061640">
    <property type="term" value="P:cytoskeleton-dependent cytokinesis"/>
    <property type="evidence" value="ECO:0007669"/>
    <property type="project" value="InterPro"/>
</dbReference>
<dbReference type="GO" id="GO:0005869">
    <property type="term" value="C:dynactin complex"/>
    <property type="evidence" value="ECO:0007669"/>
    <property type="project" value="InterPro"/>
</dbReference>
<dbReference type="AlphaFoldDB" id="A0A5N5D1K1"/>
<dbReference type="InterPro" id="IPR009991">
    <property type="entry name" value="DCTN3"/>
</dbReference>
<comment type="caution">
    <text evidence="2">The sequence shown here is derived from an EMBL/GenBank/DDBJ whole genome shotgun (WGS) entry which is preliminary data.</text>
</comment>
<feature type="compositionally biased region" description="Pro residues" evidence="1">
    <location>
        <begin position="80"/>
        <end position="89"/>
    </location>
</feature>
<evidence type="ECO:0000313" key="3">
    <source>
        <dbReference type="Proteomes" id="UP000325902"/>
    </source>
</evidence>
<reference evidence="2 3" key="1">
    <citation type="journal article" date="2019" name="Sci. Rep.">
        <title>A multi-omics analysis of the grapevine pathogen Lasiodiplodia theobromae reveals that temperature affects the expression of virulence- and pathogenicity-related genes.</title>
        <authorList>
            <person name="Felix C."/>
            <person name="Meneses R."/>
            <person name="Goncalves M.F.M."/>
            <person name="Tilleman L."/>
            <person name="Duarte A.S."/>
            <person name="Jorrin-Novo J.V."/>
            <person name="Van de Peer Y."/>
            <person name="Deforce D."/>
            <person name="Van Nieuwerburgh F."/>
            <person name="Esteves A.C."/>
            <person name="Alves A."/>
        </authorList>
    </citation>
    <scope>NUCLEOTIDE SEQUENCE [LARGE SCALE GENOMIC DNA]</scope>
    <source>
        <strain evidence="2 3">LA-SOL3</strain>
    </source>
</reference>
<dbReference type="Proteomes" id="UP000325902">
    <property type="component" value="Unassembled WGS sequence"/>
</dbReference>
<proteinExistence type="predicted"/>